<evidence type="ECO:0000256" key="1">
    <source>
        <dbReference type="SAM" id="Phobius"/>
    </source>
</evidence>
<sequence length="110" mass="11538">MPDNAVVLGYRTAAFRRRRSVRSPTAAVASSPRKGIPCSDGLRNAQLVVRNAQLAVLSGRLAGGSGRLAGGSGRLARGRSQSRGAWCRLALAFGGFIVAAAGATILYRRW</sequence>
<feature type="transmembrane region" description="Helical" evidence="1">
    <location>
        <begin position="85"/>
        <end position="107"/>
    </location>
</feature>
<dbReference type="Proteomes" id="UP000309992">
    <property type="component" value="Unassembled WGS sequence"/>
</dbReference>
<organism evidence="2 3">
    <name type="scientific">Prauserella endophytica</name>
    <dbReference type="NCBI Taxonomy" id="1592324"/>
    <lineage>
        <taxon>Bacteria</taxon>
        <taxon>Bacillati</taxon>
        <taxon>Actinomycetota</taxon>
        <taxon>Actinomycetes</taxon>
        <taxon>Pseudonocardiales</taxon>
        <taxon>Pseudonocardiaceae</taxon>
        <taxon>Prauserella</taxon>
        <taxon>Prauserella coralliicola group</taxon>
    </lineage>
</organism>
<keyword evidence="1" id="KW-0472">Membrane</keyword>
<keyword evidence="1" id="KW-0812">Transmembrane</keyword>
<proteinExistence type="predicted"/>
<accession>A0ABY2S6N9</accession>
<reference evidence="2 3" key="1">
    <citation type="journal article" date="2015" name="Antonie Van Leeuwenhoek">
        <title>Prauserella endophytica sp. nov., an endophytic actinobacterium isolated from Tamarix taklamakanensis.</title>
        <authorList>
            <person name="Liu J.M."/>
            <person name="Habden X."/>
            <person name="Guo L."/>
            <person name="Tuo L."/>
            <person name="Jiang Z.K."/>
            <person name="Liu S.W."/>
            <person name="Liu X.F."/>
            <person name="Chen L."/>
            <person name="Li R.F."/>
            <person name="Zhang Y.Q."/>
            <person name="Sun C.H."/>
        </authorList>
    </citation>
    <scope>NUCLEOTIDE SEQUENCE [LARGE SCALE GENOMIC DNA]</scope>
    <source>
        <strain evidence="2 3">CGMCC 4.7182</strain>
    </source>
</reference>
<evidence type="ECO:0000313" key="2">
    <source>
        <dbReference type="EMBL" id="TKG71539.1"/>
    </source>
</evidence>
<keyword evidence="3" id="KW-1185">Reference proteome</keyword>
<evidence type="ECO:0000313" key="3">
    <source>
        <dbReference type="Proteomes" id="UP000309992"/>
    </source>
</evidence>
<gene>
    <name evidence="2" type="ORF">FCN18_12240</name>
</gene>
<dbReference type="EMBL" id="SWMS01000005">
    <property type="protein sequence ID" value="TKG71539.1"/>
    <property type="molecule type" value="Genomic_DNA"/>
</dbReference>
<comment type="caution">
    <text evidence="2">The sequence shown here is derived from an EMBL/GenBank/DDBJ whole genome shotgun (WGS) entry which is preliminary data.</text>
</comment>
<protein>
    <submittedName>
        <fullName evidence="2">Uncharacterized protein</fullName>
    </submittedName>
</protein>
<name>A0ABY2S6N9_9PSEU</name>
<keyword evidence="1" id="KW-1133">Transmembrane helix</keyword>